<comment type="caution">
    <text evidence="2">The sequence shown here is derived from an EMBL/GenBank/DDBJ whole genome shotgun (WGS) entry which is preliminary data.</text>
</comment>
<dbReference type="AlphaFoldDB" id="A0AB34IB78"/>
<organism evidence="2 3">
    <name type="scientific">Prymnesium parvum</name>
    <name type="common">Toxic golden alga</name>
    <dbReference type="NCBI Taxonomy" id="97485"/>
    <lineage>
        <taxon>Eukaryota</taxon>
        <taxon>Haptista</taxon>
        <taxon>Haptophyta</taxon>
        <taxon>Prymnesiophyceae</taxon>
        <taxon>Prymnesiales</taxon>
        <taxon>Prymnesiaceae</taxon>
        <taxon>Prymnesium</taxon>
    </lineage>
</organism>
<evidence type="ECO:0000256" key="1">
    <source>
        <dbReference type="SAM" id="Phobius"/>
    </source>
</evidence>
<sequence length="103" mass="10604">MPTGGVMASIFGVTQYHPDHGTGALGKFRASPAGRLFNGAVLILAYLLFLLGPCAAIHYGVSLSGAASQTAVPTPVSCKWSFPLQCLPAAACERKGLRCAARA</sequence>
<keyword evidence="1" id="KW-0472">Membrane</keyword>
<keyword evidence="1" id="KW-0812">Transmembrane</keyword>
<keyword evidence="3" id="KW-1185">Reference proteome</keyword>
<keyword evidence="1" id="KW-1133">Transmembrane helix</keyword>
<name>A0AB34IB78_PRYPA</name>
<evidence type="ECO:0000313" key="3">
    <source>
        <dbReference type="Proteomes" id="UP001515480"/>
    </source>
</evidence>
<evidence type="ECO:0000313" key="2">
    <source>
        <dbReference type="EMBL" id="KAL1495149.1"/>
    </source>
</evidence>
<gene>
    <name evidence="2" type="ORF">AB1Y20_017014</name>
</gene>
<reference evidence="2 3" key="1">
    <citation type="journal article" date="2024" name="Science">
        <title>Giant polyketide synthase enzymes in the biosynthesis of giant marine polyether toxins.</title>
        <authorList>
            <person name="Fallon T.R."/>
            <person name="Shende V.V."/>
            <person name="Wierzbicki I.H."/>
            <person name="Pendleton A.L."/>
            <person name="Watervoot N.F."/>
            <person name="Auber R.P."/>
            <person name="Gonzalez D.J."/>
            <person name="Wisecaver J.H."/>
            <person name="Moore B.S."/>
        </authorList>
    </citation>
    <scope>NUCLEOTIDE SEQUENCE [LARGE SCALE GENOMIC DNA]</scope>
    <source>
        <strain evidence="2 3">12B1</strain>
    </source>
</reference>
<accession>A0AB34IB78</accession>
<evidence type="ECO:0008006" key="4">
    <source>
        <dbReference type="Google" id="ProtNLM"/>
    </source>
</evidence>
<dbReference type="Proteomes" id="UP001515480">
    <property type="component" value="Unassembled WGS sequence"/>
</dbReference>
<dbReference type="EMBL" id="JBGBPQ010000033">
    <property type="protein sequence ID" value="KAL1495149.1"/>
    <property type="molecule type" value="Genomic_DNA"/>
</dbReference>
<proteinExistence type="predicted"/>
<feature type="transmembrane region" description="Helical" evidence="1">
    <location>
        <begin position="36"/>
        <end position="61"/>
    </location>
</feature>
<protein>
    <recommendedName>
        <fullName evidence="4">Amino acid transporter transmembrane domain-containing protein</fullName>
    </recommendedName>
</protein>